<dbReference type="KEGG" id="tmb:Thimo_2906"/>
<dbReference type="eggNOG" id="ENOG5032ZAU">
    <property type="taxonomic scope" value="Bacteria"/>
</dbReference>
<dbReference type="HOGENOM" id="CLU_162092_1_0_6"/>
<dbReference type="RefSeq" id="WP_015281733.1">
    <property type="nucleotide sequence ID" value="NC_019940.1"/>
</dbReference>
<sequence length="89" mass="9964">MRHLIARARTSLPFTDPEIQTCTGRCDVCATKLLEALAIELDDWERRLDEGAKPTLRDLSDLARACRQVWETLAAEGLVEPNAPSRQST</sequence>
<name>L0H0L7_9GAMM</name>
<organism evidence="1 2">
    <name type="scientific">Thioflavicoccus mobilis 8321</name>
    <dbReference type="NCBI Taxonomy" id="765912"/>
    <lineage>
        <taxon>Bacteria</taxon>
        <taxon>Pseudomonadati</taxon>
        <taxon>Pseudomonadota</taxon>
        <taxon>Gammaproteobacteria</taxon>
        <taxon>Chromatiales</taxon>
        <taxon>Chromatiaceae</taxon>
        <taxon>Thioflavicoccus</taxon>
    </lineage>
</organism>
<reference evidence="1 2" key="1">
    <citation type="submission" date="2011-09" db="EMBL/GenBank/DDBJ databases">
        <title>Complete sequence of chromosome of Thioflavicoccus mobilis 8321.</title>
        <authorList>
            <consortium name="US DOE Joint Genome Institute"/>
            <person name="Lucas S."/>
            <person name="Han J."/>
            <person name="Lapidus A."/>
            <person name="Cheng J.-F."/>
            <person name="Goodwin L."/>
            <person name="Pitluck S."/>
            <person name="Peters L."/>
            <person name="Ovchinnikova G."/>
            <person name="Lu M."/>
            <person name="Detter J.C."/>
            <person name="Han C."/>
            <person name="Tapia R."/>
            <person name="Land M."/>
            <person name="Hauser L."/>
            <person name="Kyrpides N."/>
            <person name="Ivanova N."/>
            <person name="Pagani I."/>
            <person name="Vogl K."/>
            <person name="Liu Z."/>
            <person name="Imhoff J."/>
            <person name="Thiel V."/>
            <person name="Frigaard N.-U."/>
            <person name="Bryant D."/>
            <person name="Woyke T."/>
        </authorList>
    </citation>
    <scope>NUCLEOTIDE SEQUENCE [LARGE SCALE GENOMIC DNA]</scope>
    <source>
        <strain evidence="1 2">8321</strain>
    </source>
</reference>
<evidence type="ECO:0000313" key="2">
    <source>
        <dbReference type="Proteomes" id="UP000010816"/>
    </source>
</evidence>
<dbReference type="EMBL" id="CP003051">
    <property type="protein sequence ID" value="AGA91602.1"/>
    <property type="molecule type" value="Genomic_DNA"/>
</dbReference>
<gene>
    <name evidence="1" type="ORF">Thimo_2906</name>
</gene>
<dbReference type="AlphaFoldDB" id="L0H0L7"/>
<evidence type="ECO:0000313" key="1">
    <source>
        <dbReference type="EMBL" id="AGA91602.1"/>
    </source>
</evidence>
<protein>
    <submittedName>
        <fullName evidence="1">Uncharacterized protein</fullName>
    </submittedName>
</protein>
<keyword evidence="2" id="KW-1185">Reference proteome</keyword>
<proteinExistence type="predicted"/>
<accession>L0H0L7</accession>
<dbReference type="Proteomes" id="UP000010816">
    <property type="component" value="Chromosome"/>
</dbReference>